<dbReference type="HAMAP" id="MF_02079">
    <property type="entry name" value="PGT_RodA"/>
    <property type="match status" value="1"/>
</dbReference>
<dbReference type="KEGG" id="spii:G7077_12865"/>
<dbReference type="GO" id="GO:0032153">
    <property type="term" value="C:cell division site"/>
    <property type="evidence" value="ECO:0007669"/>
    <property type="project" value="TreeGrafter"/>
</dbReference>
<accession>A0A6G7YSE9</accession>
<keyword evidence="6" id="KW-1003">Cell membrane</keyword>
<protein>
    <recommendedName>
        <fullName evidence="6">Peptidoglycan glycosyltransferase MrdB</fullName>
        <shortName evidence="6">PGT</shortName>
        <ecNumber evidence="6">2.4.99.28</ecNumber>
    </recommendedName>
    <alternativeName>
        <fullName evidence="6">Cell elongation protein RodA</fullName>
    </alternativeName>
    <alternativeName>
        <fullName evidence="6">Cell wall polymerase</fullName>
    </alternativeName>
    <alternativeName>
        <fullName evidence="6">Peptidoglycan polymerase</fullName>
        <shortName evidence="6">PG polymerase</shortName>
    </alternativeName>
</protein>
<evidence type="ECO:0000256" key="4">
    <source>
        <dbReference type="ARBA" id="ARBA00022989"/>
    </source>
</evidence>
<dbReference type="EMBL" id="CP049869">
    <property type="protein sequence ID" value="QIK79667.1"/>
    <property type="molecule type" value="Genomic_DNA"/>
</dbReference>
<keyword evidence="2 6" id="KW-0812">Transmembrane</keyword>
<feature type="transmembrane region" description="Helical" evidence="6">
    <location>
        <begin position="334"/>
        <end position="356"/>
    </location>
</feature>
<comment type="pathway">
    <text evidence="6">Cell wall biogenesis; peptidoglycan biosynthesis.</text>
</comment>
<comment type="catalytic activity">
    <reaction evidence="6">
        <text>[GlcNAc-(1-&gt;4)-Mur2Ac(oyl-L-Ala-gamma-D-Glu-L-Lys-D-Ala-D-Ala)](n)-di-trans,octa-cis-undecaprenyl diphosphate + beta-D-GlcNAc-(1-&gt;4)-Mur2Ac(oyl-L-Ala-gamma-D-Glu-L-Lys-D-Ala-D-Ala)-di-trans,octa-cis-undecaprenyl diphosphate = [GlcNAc-(1-&gt;4)-Mur2Ac(oyl-L-Ala-gamma-D-Glu-L-Lys-D-Ala-D-Ala)](n+1)-di-trans,octa-cis-undecaprenyl diphosphate + di-trans,octa-cis-undecaprenyl diphosphate + H(+)</text>
        <dbReference type="Rhea" id="RHEA:23708"/>
        <dbReference type="Rhea" id="RHEA-COMP:9602"/>
        <dbReference type="Rhea" id="RHEA-COMP:9603"/>
        <dbReference type="ChEBI" id="CHEBI:15378"/>
        <dbReference type="ChEBI" id="CHEBI:58405"/>
        <dbReference type="ChEBI" id="CHEBI:60033"/>
        <dbReference type="ChEBI" id="CHEBI:78435"/>
        <dbReference type="EC" id="2.4.99.28"/>
    </reaction>
</comment>
<name>A0A6G7YSE9_9SPHN</name>
<evidence type="ECO:0000256" key="2">
    <source>
        <dbReference type="ARBA" id="ARBA00022692"/>
    </source>
</evidence>
<dbReference type="NCBIfam" id="TIGR02210">
    <property type="entry name" value="rodA_shape"/>
    <property type="match status" value="1"/>
</dbReference>
<feature type="transmembrane region" description="Helical" evidence="6">
    <location>
        <begin position="140"/>
        <end position="157"/>
    </location>
</feature>
<keyword evidence="8" id="KW-1185">Reference proteome</keyword>
<evidence type="ECO:0000256" key="3">
    <source>
        <dbReference type="ARBA" id="ARBA00022960"/>
    </source>
</evidence>
<keyword evidence="6" id="KW-0997">Cell inner membrane</keyword>
<dbReference type="PANTHER" id="PTHR30474:SF1">
    <property type="entry name" value="PEPTIDOGLYCAN GLYCOSYLTRANSFERASE MRDB"/>
    <property type="match status" value="1"/>
</dbReference>
<keyword evidence="6" id="KW-0808">Transferase</keyword>
<evidence type="ECO:0000313" key="7">
    <source>
        <dbReference type="EMBL" id="QIK79667.1"/>
    </source>
</evidence>
<evidence type="ECO:0000256" key="5">
    <source>
        <dbReference type="ARBA" id="ARBA00023136"/>
    </source>
</evidence>
<comment type="function">
    <text evidence="6">Peptidoglycan polymerase that is essential for cell wall elongation.</text>
</comment>
<feature type="transmembrane region" description="Helical" evidence="6">
    <location>
        <begin position="49"/>
        <end position="65"/>
    </location>
</feature>
<proteinExistence type="inferred from homology"/>
<comment type="similarity">
    <text evidence="6">Belongs to the SEDS family. MrdB/RodA subfamily.</text>
</comment>
<evidence type="ECO:0000313" key="8">
    <source>
        <dbReference type="Proteomes" id="UP000503222"/>
    </source>
</evidence>
<evidence type="ECO:0000256" key="1">
    <source>
        <dbReference type="ARBA" id="ARBA00004141"/>
    </source>
</evidence>
<feature type="transmembrane region" description="Helical" evidence="6">
    <location>
        <begin position="72"/>
        <end position="94"/>
    </location>
</feature>
<reference evidence="7 8" key="1">
    <citation type="submission" date="2020-03" db="EMBL/GenBank/DDBJ databases">
        <title>Sphingomonas sp. nov., isolated from fish.</title>
        <authorList>
            <person name="Hyun D.-W."/>
            <person name="Bae J.-W."/>
        </authorList>
    </citation>
    <scope>NUCLEOTIDE SEQUENCE [LARGE SCALE GENOMIC DNA]</scope>
    <source>
        <strain evidence="7 8">HDW15B</strain>
    </source>
</reference>
<feature type="transmembrane region" description="Helical" evidence="6">
    <location>
        <begin position="272"/>
        <end position="292"/>
    </location>
</feature>
<feature type="transmembrane region" description="Helical" evidence="6">
    <location>
        <begin position="304"/>
        <end position="328"/>
    </location>
</feature>
<keyword evidence="6" id="KW-0573">Peptidoglycan synthesis</keyword>
<feature type="transmembrane region" description="Helical" evidence="6">
    <location>
        <begin position="163"/>
        <end position="180"/>
    </location>
</feature>
<dbReference type="RefSeq" id="WP_166412052.1">
    <property type="nucleotide sequence ID" value="NZ_CP049869.1"/>
</dbReference>
<evidence type="ECO:0000256" key="6">
    <source>
        <dbReference type="HAMAP-Rule" id="MF_02079"/>
    </source>
</evidence>
<sequence>MISSAIIPQPLARLPWRLIFLVAAISGIGLITLYSAAGGSAQPWALKQGITICAFLGMAMVISGIKEQTIKAFVFPAYAAILIMLIVVDMVGFVGKGAQRWIDLGFIRLQPSEFMKPAIVLTLARFYDLLPAGDIRRWRALWPALALTGVPVAFVMLQPDLGTSLMVLFGGAVVMFVAGLPMWYFIGSATAIAAALPLAFALMHEYQRKRVLIFLDPESDPLGAGYHISQSKIAIGSGGIFGKGYLNGSQSHLDYLPEGHTDFAFATMVEEWGLVGGVVLIFAYFMVIRWGMKVSVNAKTRFGQLAAAGLSATIFFYACINLMMVMGLAPVVGIPLPMVSFGGSAVMTVMICLGLLMSFERQQRTGSTLS</sequence>
<dbReference type="AlphaFoldDB" id="A0A6G7YSE9"/>
<dbReference type="InterPro" id="IPR011923">
    <property type="entry name" value="RodA/MrdB"/>
</dbReference>
<dbReference type="GO" id="GO:0015648">
    <property type="term" value="F:lipid-linked peptidoglycan transporter activity"/>
    <property type="evidence" value="ECO:0007669"/>
    <property type="project" value="TreeGrafter"/>
</dbReference>
<dbReference type="GO" id="GO:0005886">
    <property type="term" value="C:plasma membrane"/>
    <property type="evidence" value="ECO:0007669"/>
    <property type="project" value="UniProtKB-SubCell"/>
</dbReference>
<dbReference type="Proteomes" id="UP000503222">
    <property type="component" value="Chromosome"/>
</dbReference>
<keyword evidence="5 6" id="KW-0472">Membrane</keyword>
<dbReference type="EC" id="2.4.99.28" evidence="6"/>
<organism evidence="7 8">
    <name type="scientific">Sphingomonas piscis</name>
    <dbReference type="NCBI Taxonomy" id="2714943"/>
    <lineage>
        <taxon>Bacteria</taxon>
        <taxon>Pseudomonadati</taxon>
        <taxon>Pseudomonadota</taxon>
        <taxon>Alphaproteobacteria</taxon>
        <taxon>Sphingomonadales</taxon>
        <taxon>Sphingomonadaceae</taxon>
        <taxon>Sphingomonas</taxon>
    </lineage>
</organism>
<keyword evidence="6" id="KW-0328">Glycosyltransferase</keyword>
<dbReference type="UniPathway" id="UPA00219"/>
<feature type="transmembrane region" description="Helical" evidence="6">
    <location>
        <begin position="18"/>
        <end position="37"/>
    </location>
</feature>
<dbReference type="GO" id="GO:0009252">
    <property type="term" value="P:peptidoglycan biosynthetic process"/>
    <property type="evidence" value="ECO:0007669"/>
    <property type="project" value="UniProtKB-UniRule"/>
</dbReference>
<dbReference type="GO" id="GO:0008955">
    <property type="term" value="F:peptidoglycan glycosyltransferase activity"/>
    <property type="evidence" value="ECO:0007669"/>
    <property type="project" value="UniProtKB-UniRule"/>
</dbReference>
<gene>
    <name evidence="6 7" type="primary">rodA</name>
    <name evidence="6" type="synonym">mrdB</name>
    <name evidence="7" type="ORF">G7077_12865</name>
</gene>
<keyword evidence="6" id="KW-0961">Cell wall biogenesis/degradation</keyword>
<dbReference type="GO" id="GO:0071555">
    <property type="term" value="P:cell wall organization"/>
    <property type="evidence" value="ECO:0007669"/>
    <property type="project" value="UniProtKB-KW"/>
</dbReference>
<comment type="subcellular location">
    <subcellularLocation>
        <location evidence="6">Cell inner membrane</location>
        <topology evidence="6">Multi-pass membrane protein</topology>
    </subcellularLocation>
    <subcellularLocation>
        <location evidence="1">Membrane</location>
        <topology evidence="1">Multi-pass membrane protein</topology>
    </subcellularLocation>
</comment>
<keyword evidence="4 6" id="KW-1133">Transmembrane helix</keyword>
<dbReference type="Pfam" id="PF01098">
    <property type="entry name" value="FTSW_RODA_SPOVE"/>
    <property type="match status" value="1"/>
</dbReference>
<dbReference type="PANTHER" id="PTHR30474">
    <property type="entry name" value="CELL CYCLE PROTEIN"/>
    <property type="match status" value="1"/>
</dbReference>
<dbReference type="GO" id="GO:0051301">
    <property type="term" value="P:cell division"/>
    <property type="evidence" value="ECO:0007669"/>
    <property type="project" value="InterPro"/>
</dbReference>
<dbReference type="GO" id="GO:0008360">
    <property type="term" value="P:regulation of cell shape"/>
    <property type="evidence" value="ECO:0007669"/>
    <property type="project" value="UniProtKB-KW"/>
</dbReference>
<keyword evidence="3 6" id="KW-0133">Cell shape</keyword>
<dbReference type="InterPro" id="IPR001182">
    <property type="entry name" value="FtsW/RodA"/>
</dbReference>